<dbReference type="InterPro" id="IPR017896">
    <property type="entry name" value="4Fe4S_Fe-S-bd"/>
</dbReference>
<name>F7XPR6_METZD</name>
<accession>F7XPR6</accession>
<proteinExistence type="predicted"/>
<evidence type="ECO:0000313" key="2">
    <source>
        <dbReference type="EMBL" id="AEH60336.1"/>
    </source>
</evidence>
<dbReference type="SUPFAM" id="SSF54862">
    <property type="entry name" value="4Fe-4S ferredoxins"/>
    <property type="match status" value="1"/>
</dbReference>
<dbReference type="HOGENOM" id="CLU_139698_6_4_2"/>
<dbReference type="PROSITE" id="PS51379">
    <property type="entry name" value="4FE4S_FER_2"/>
    <property type="match status" value="1"/>
</dbReference>
<dbReference type="GeneID" id="10822069"/>
<dbReference type="OrthoDB" id="129325at2157"/>
<keyword evidence="3" id="KW-1185">Reference proteome</keyword>
<sequence>MANRENKVSENVSGPYYVDDECVACEVCVEIAPNHFKMTEDESAAYVYKQPESDEEIDICENALAECSVDAIGNDG</sequence>
<feature type="domain" description="4Fe-4S ferredoxin-type" evidence="1">
    <location>
        <begin position="14"/>
        <end position="41"/>
    </location>
</feature>
<protein>
    <submittedName>
        <fullName evidence="2">Putative ferredoxin</fullName>
    </submittedName>
</protein>
<dbReference type="Pfam" id="PF13370">
    <property type="entry name" value="Fer4_13"/>
    <property type="match status" value="1"/>
</dbReference>
<dbReference type="Proteomes" id="UP000006622">
    <property type="component" value="Chromosome"/>
</dbReference>
<dbReference type="AlphaFoldDB" id="F7XPR6"/>
<organism evidence="2 3">
    <name type="scientific">Methanosalsum zhilinae (strain DSM 4017 / NBRC 107636 / OCM 62 / WeN5)</name>
    <name type="common">Methanohalophilus zhilinae</name>
    <dbReference type="NCBI Taxonomy" id="679901"/>
    <lineage>
        <taxon>Archaea</taxon>
        <taxon>Methanobacteriati</taxon>
        <taxon>Methanobacteriota</taxon>
        <taxon>Stenosarchaea group</taxon>
        <taxon>Methanomicrobia</taxon>
        <taxon>Methanosarcinales</taxon>
        <taxon>Methanosarcinaceae</taxon>
        <taxon>Methanosalsum</taxon>
    </lineage>
</organism>
<dbReference type="EMBL" id="CP002101">
    <property type="protein sequence ID" value="AEH60336.1"/>
    <property type="molecule type" value="Genomic_DNA"/>
</dbReference>
<gene>
    <name evidence="2" type="ordered locus">Mzhil_0462</name>
</gene>
<dbReference type="KEGG" id="mzh:Mzhil_0462"/>
<evidence type="ECO:0000259" key="1">
    <source>
        <dbReference type="PROSITE" id="PS51379"/>
    </source>
</evidence>
<reference evidence="2 3" key="1">
    <citation type="submission" date="2010-07" db="EMBL/GenBank/DDBJ databases">
        <title>The complete genome of Methanosalsum zhilinae DSM 4017.</title>
        <authorList>
            <consortium name="US DOE Joint Genome Institute (JGI-PGF)"/>
            <person name="Lucas S."/>
            <person name="Copeland A."/>
            <person name="Lapidus A."/>
            <person name="Glavina del Rio T."/>
            <person name="Dalin E."/>
            <person name="Tice H."/>
            <person name="Bruce D."/>
            <person name="Goodwin L."/>
            <person name="Pitluck S."/>
            <person name="Kyrpides N."/>
            <person name="Mavromatis K."/>
            <person name="Ovchinnikova G."/>
            <person name="Daligault H."/>
            <person name="Detter J.C."/>
            <person name="Han C."/>
            <person name="Tapia R."/>
            <person name="Larimer F."/>
            <person name="Land M."/>
            <person name="Hauser L."/>
            <person name="Markowitz V."/>
            <person name="Cheng J.-F."/>
            <person name="Hugenholtz P."/>
            <person name="Woyke T."/>
            <person name="Wu D."/>
            <person name="Spring S."/>
            <person name="Schueler E."/>
            <person name="Brambilla E."/>
            <person name="Klenk H.-P."/>
            <person name="Eisen J.A."/>
        </authorList>
    </citation>
    <scope>NUCLEOTIDE SEQUENCE [LARGE SCALE GENOMIC DNA]</scope>
    <source>
        <strain evidence="3">DSM 4017 / NBRC 107636 / OCM 62 / WeN5</strain>
    </source>
</reference>
<dbReference type="Gene3D" id="3.30.70.20">
    <property type="match status" value="1"/>
</dbReference>
<dbReference type="RefSeq" id="WP_013897775.1">
    <property type="nucleotide sequence ID" value="NC_015676.1"/>
</dbReference>
<evidence type="ECO:0000313" key="3">
    <source>
        <dbReference type="Proteomes" id="UP000006622"/>
    </source>
</evidence>